<feature type="transmembrane region" description="Helical" evidence="13">
    <location>
        <begin position="312"/>
        <end position="335"/>
    </location>
</feature>
<dbReference type="GO" id="GO:0005886">
    <property type="term" value="C:plasma membrane"/>
    <property type="evidence" value="ECO:0007669"/>
    <property type="project" value="UniProtKB-SubCell"/>
</dbReference>
<dbReference type="InterPro" id="IPR048279">
    <property type="entry name" value="MdtK-like"/>
</dbReference>
<keyword evidence="11 13" id="KW-0472">Membrane</keyword>
<feature type="transmembrane region" description="Helical" evidence="13">
    <location>
        <begin position="283"/>
        <end position="300"/>
    </location>
</feature>
<dbReference type="Proteomes" id="UP000295718">
    <property type="component" value="Unassembled WGS sequence"/>
</dbReference>
<evidence type="ECO:0000256" key="10">
    <source>
        <dbReference type="ARBA" id="ARBA00023065"/>
    </source>
</evidence>
<evidence type="ECO:0000313" key="14">
    <source>
        <dbReference type="EMBL" id="TCL61134.1"/>
    </source>
</evidence>
<dbReference type="RefSeq" id="WP_031391217.1">
    <property type="nucleotide sequence ID" value="NZ_JPNB01000002.1"/>
</dbReference>
<evidence type="ECO:0000256" key="4">
    <source>
        <dbReference type="ARBA" id="ARBA00020268"/>
    </source>
</evidence>
<evidence type="ECO:0000256" key="6">
    <source>
        <dbReference type="ARBA" id="ARBA00022449"/>
    </source>
</evidence>
<keyword evidence="8 13" id="KW-0812">Transmembrane</keyword>
<feature type="transmembrane region" description="Helical" evidence="13">
    <location>
        <begin position="251"/>
        <end position="277"/>
    </location>
</feature>
<keyword evidence="5" id="KW-0813">Transport</keyword>
<evidence type="ECO:0000256" key="13">
    <source>
        <dbReference type="SAM" id="Phobius"/>
    </source>
</evidence>
<keyword evidence="9 13" id="KW-1133">Transmembrane helix</keyword>
<dbReference type="NCBIfam" id="TIGR00797">
    <property type="entry name" value="matE"/>
    <property type="match status" value="1"/>
</dbReference>
<feature type="transmembrane region" description="Helical" evidence="13">
    <location>
        <begin position="53"/>
        <end position="73"/>
    </location>
</feature>
<comment type="subcellular location">
    <subcellularLocation>
        <location evidence="2">Cell membrane</location>
        <topology evidence="2">Multi-pass membrane protein</topology>
    </subcellularLocation>
</comment>
<evidence type="ECO:0000256" key="8">
    <source>
        <dbReference type="ARBA" id="ARBA00022692"/>
    </source>
</evidence>
<gene>
    <name evidence="14" type="ORF">EDD76_101231</name>
</gene>
<feature type="transmembrane region" description="Helical" evidence="13">
    <location>
        <begin position="162"/>
        <end position="181"/>
    </location>
</feature>
<dbReference type="CDD" id="cd13137">
    <property type="entry name" value="MATE_NorM_like"/>
    <property type="match status" value="1"/>
</dbReference>
<keyword evidence="7" id="KW-1003">Cell membrane</keyword>
<evidence type="ECO:0000256" key="5">
    <source>
        <dbReference type="ARBA" id="ARBA00022448"/>
    </source>
</evidence>
<comment type="similarity">
    <text evidence="3">Belongs to the multi antimicrobial extrusion (MATE) (TC 2.A.66.1) family.</text>
</comment>
<keyword evidence="10" id="KW-0406">Ion transport</keyword>
<evidence type="ECO:0000256" key="3">
    <source>
        <dbReference type="ARBA" id="ARBA00010199"/>
    </source>
</evidence>
<dbReference type="InterPro" id="IPR050222">
    <property type="entry name" value="MATE_MdtK"/>
</dbReference>
<dbReference type="EMBL" id="SLUO01000001">
    <property type="protein sequence ID" value="TCL61134.1"/>
    <property type="molecule type" value="Genomic_DNA"/>
</dbReference>
<feature type="transmembrane region" description="Helical" evidence="13">
    <location>
        <begin position="347"/>
        <end position="367"/>
    </location>
</feature>
<evidence type="ECO:0000256" key="9">
    <source>
        <dbReference type="ARBA" id="ARBA00022989"/>
    </source>
</evidence>
<feature type="transmembrane region" description="Helical" evidence="13">
    <location>
        <begin position="126"/>
        <end position="150"/>
    </location>
</feature>
<comment type="caution">
    <text evidence="14">The sequence shown here is derived from an EMBL/GenBank/DDBJ whole genome shotgun (WGS) entry which is preliminary data.</text>
</comment>
<feature type="transmembrane region" description="Helical" evidence="13">
    <location>
        <begin position="379"/>
        <end position="398"/>
    </location>
</feature>
<feature type="transmembrane region" description="Helical" evidence="13">
    <location>
        <begin position="85"/>
        <end position="106"/>
    </location>
</feature>
<feature type="transmembrane region" description="Helical" evidence="13">
    <location>
        <begin position="404"/>
        <end position="422"/>
    </location>
</feature>
<dbReference type="PIRSF" id="PIRSF006603">
    <property type="entry name" value="DinF"/>
    <property type="match status" value="1"/>
</dbReference>
<protein>
    <recommendedName>
        <fullName evidence="4">Probable multidrug resistance protein NorM</fullName>
    </recommendedName>
    <alternativeName>
        <fullName evidence="12">Multidrug-efflux transporter</fullName>
    </alternativeName>
</protein>
<dbReference type="PANTHER" id="PTHR43298">
    <property type="entry name" value="MULTIDRUG RESISTANCE PROTEIN NORM-RELATED"/>
    <property type="match status" value="1"/>
</dbReference>
<dbReference type="STRING" id="1469948.GCA_000732725_02538"/>
<organism evidence="14 15">
    <name type="scientific">Kineothrix alysoides</name>
    <dbReference type="NCBI Taxonomy" id="1469948"/>
    <lineage>
        <taxon>Bacteria</taxon>
        <taxon>Bacillati</taxon>
        <taxon>Bacillota</taxon>
        <taxon>Clostridia</taxon>
        <taxon>Lachnospirales</taxon>
        <taxon>Lachnospiraceae</taxon>
        <taxon>Kineothrix</taxon>
    </lineage>
</organism>
<evidence type="ECO:0000256" key="11">
    <source>
        <dbReference type="ARBA" id="ARBA00023136"/>
    </source>
</evidence>
<sequence length="446" mass="48608">MLYSNQDLKKLILPLVMEQFLAILVGMIDMIMVSGVGEAAVSGVSLVDNINVLIINISAAMATGGAVVAGHFLGQKDSDSAGRAAWQLIFFSAIIAVVTSVCVLVWHEPLLRVVFGQVEADVMSSAITYFTITALSITPLVIYNSCAALFRAMNSAKTTMWISILMNIVHVTINSILIYGVKLGVAGAAISTTISKTLAASVILYLMFNPNKIINIKGKVTWKPDVGLIKKILYIGIPNGMENSLFQLGKIMLLSLISTFGTFAIAANAVCNTLAGFNILPGQAINLALLSVAAVCVGAGDYKQARYYTKKLIWLAIASTGVTSLLLIIFAPWIMKIYNLSPETEILAIRVIRYHAAMAVILWMPSFTLPNTLRAAGDVVWTMAIAIGSMWTFRIITSYVFSEYFGLGLMGVWIAMTIDWAFRTICYGHRYRGNKWERCMIEKGKP</sequence>
<dbReference type="OrthoDB" id="62420at2"/>
<evidence type="ECO:0000313" key="15">
    <source>
        <dbReference type="Proteomes" id="UP000295718"/>
    </source>
</evidence>
<dbReference type="InterPro" id="IPR002528">
    <property type="entry name" value="MATE_fam"/>
</dbReference>
<proteinExistence type="inferred from homology"/>
<keyword evidence="15" id="KW-1185">Reference proteome</keyword>
<dbReference type="GO" id="GO:0042910">
    <property type="term" value="F:xenobiotic transmembrane transporter activity"/>
    <property type="evidence" value="ECO:0007669"/>
    <property type="project" value="InterPro"/>
</dbReference>
<dbReference type="AlphaFoldDB" id="A0A4R1R6E2"/>
<feature type="transmembrane region" description="Helical" evidence="13">
    <location>
        <begin position="12"/>
        <end position="33"/>
    </location>
</feature>
<accession>A0A4R1R6E2</accession>
<feature type="transmembrane region" description="Helical" evidence="13">
    <location>
        <begin position="187"/>
        <end position="208"/>
    </location>
</feature>
<evidence type="ECO:0000256" key="2">
    <source>
        <dbReference type="ARBA" id="ARBA00004651"/>
    </source>
</evidence>
<comment type="function">
    <text evidence="1">Multidrug efflux pump.</text>
</comment>
<evidence type="ECO:0000256" key="12">
    <source>
        <dbReference type="ARBA" id="ARBA00031636"/>
    </source>
</evidence>
<evidence type="ECO:0000256" key="7">
    <source>
        <dbReference type="ARBA" id="ARBA00022475"/>
    </source>
</evidence>
<dbReference type="Pfam" id="PF01554">
    <property type="entry name" value="MatE"/>
    <property type="match status" value="2"/>
</dbReference>
<reference evidence="14 15" key="1">
    <citation type="submission" date="2019-03" db="EMBL/GenBank/DDBJ databases">
        <title>Genomic Encyclopedia of Type Strains, Phase IV (KMG-IV): sequencing the most valuable type-strain genomes for metagenomic binning, comparative biology and taxonomic classification.</title>
        <authorList>
            <person name="Goeker M."/>
        </authorList>
    </citation>
    <scope>NUCLEOTIDE SEQUENCE [LARGE SCALE GENOMIC DNA]</scope>
    <source>
        <strain evidence="14 15">DSM 100556</strain>
    </source>
</reference>
<dbReference type="GO" id="GO:0006811">
    <property type="term" value="P:monoatomic ion transport"/>
    <property type="evidence" value="ECO:0007669"/>
    <property type="project" value="UniProtKB-KW"/>
</dbReference>
<dbReference type="GO" id="GO:0015297">
    <property type="term" value="F:antiporter activity"/>
    <property type="evidence" value="ECO:0007669"/>
    <property type="project" value="UniProtKB-KW"/>
</dbReference>
<name>A0A4R1R6E2_9FIRM</name>
<keyword evidence="6" id="KW-0050">Antiport</keyword>
<dbReference type="PANTHER" id="PTHR43298:SF2">
    <property type="entry name" value="FMN_FAD EXPORTER YEEO-RELATED"/>
    <property type="match status" value="1"/>
</dbReference>
<evidence type="ECO:0000256" key="1">
    <source>
        <dbReference type="ARBA" id="ARBA00003408"/>
    </source>
</evidence>